<evidence type="ECO:0008006" key="5">
    <source>
        <dbReference type="Google" id="ProtNLM"/>
    </source>
</evidence>
<keyword evidence="4" id="KW-1185">Reference proteome</keyword>
<gene>
    <name evidence="3" type="ORF">HG535_0C01910</name>
</gene>
<sequence>MLKHVFKPTYASLITVRRIKTLHTPVFTTDNNFTKSALLEGVRLLDDILNSSSHENTLLYTSKYMSKPQLITSENQIQMQHVIREFLDRWQIEEASMNRYPIDVRKKLGKIGLQLYLGCNDMNLSPIGTTLTRILMEQYNRCPERETLEGIQRSINLVRAILKQNKLIIRDKKSINALVEKMTNTEKDCATLRRALQAVDYKLVSDETIRIVKGRKTFDELELSKGWRFPAGLFDTNEAYSRSIGLPEKKLIDVSEDMLVLVFDGTLRDANKILPTINYASKIEKSLLLIINGDCVGDALMSITINNNKNKRKGNKSKTLIIKYNSAANGNLSLQENNDLIKFLKLPKGFGSIYSPEFSSYVPSKMCSDLYYGKLESIKATNGEAFLYNSMDWKNQDSENKFLQVTVTLRIGGHSEFEINHRRAHLDNLINNILCVGLSDGFVPTYGVALAKTIPSIDALKKNERNLKVRGALDSCITAFSAPMEIAMKNAYGYSRFEISKIVSETIESRDFLSAKIEADSAEVQNFADLGFLEPWKKLDQCLANVLSFVRLLDSCQYIVARVFEKPKKGGK</sequence>
<dbReference type="AlphaFoldDB" id="A0A7H9B247"/>
<dbReference type="Proteomes" id="UP000509704">
    <property type="component" value="Chromosome 3"/>
</dbReference>
<dbReference type="InterPro" id="IPR001844">
    <property type="entry name" value="Cpn60/GroEL"/>
</dbReference>
<accession>A0A7H9B247</accession>
<dbReference type="OrthoDB" id="4056908at2759"/>
<dbReference type="RefSeq" id="XP_037143570.1">
    <property type="nucleotide sequence ID" value="XM_037287675.1"/>
</dbReference>
<keyword evidence="2" id="KW-0143">Chaperone</keyword>
<dbReference type="GO" id="GO:0005737">
    <property type="term" value="C:cytoplasm"/>
    <property type="evidence" value="ECO:0007669"/>
    <property type="project" value="UniProtKB-ARBA"/>
</dbReference>
<protein>
    <recommendedName>
        <fullName evidence="5">Mitochondrial chaperone TCM62</fullName>
    </recommendedName>
</protein>
<name>A0A7H9B247_ZYGMR</name>
<evidence type="ECO:0000256" key="2">
    <source>
        <dbReference type="ARBA" id="ARBA00023186"/>
    </source>
</evidence>
<dbReference type="SUPFAM" id="SSF52029">
    <property type="entry name" value="GroEL apical domain-like"/>
    <property type="match status" value="1"/>
</dbReference>
<dbReference type="Gene3D" id="3.30.260.10">
    <property type="entry name" value="TCP-1-like chaperonin intermediate domain"/>
    <property type="match status" value="1"/>
</dbReference>
<evidence type="ECO:0000313" key="3">
    <source>
        <dbReference type="EMBL" id="QLG71842.1"/>
    </source>
</evidence>
<dbReference type="GeneID" id="59235538"/>
<organism evidence="3 4">
    <name type="scientific">Zygotorulaspora mrakii</name>
    <name type="common">Zygosaccharomyces mrakii</name>
    <dbReference type="NCBI Taxonomy" id="42260"/>
    <lineage>
        <taxon>Eukaryota</taxon>
        <taxon>Fungi</taxon>
        <taxon>Dikarya</taxon>
        <taxon>Ascomycota</taxon>
        <taxon>Saccharomycotina</taxon>
        <taxon>Saccharomycetes</taxon>
        <taxon>Saccharomycetales</taxon>
        <taxon>Saccharomycetaceae</taxon>
        <taxon>Zygotorulaspora</taxon>
    </lineage>
</organism>
<dbReference type="EMBL" id="CP058606">
    <property type="protein sequence ID" value="QLG71842.1"/>
    <property type="molecule type" value="Genomic_DNA"/>
</dbReference>
<dbReference type="PANTHER" id="PTHR45633">
    <property type="entry name" value="60 KDA HEAT SHOCK PROTEIN, MITOCHONDRIAL"/>
    <property type="match status" value="1"/>
</dbReference>
<dbReference type="GO" id="GO:0042026">
    <property type="term" value="P:protein refolding"/>
    <property type="evidence" value="ECO:0007669"/>
    <property type="project" value="InterPro"/>
</dbReference>
<dbReference type="InterPro" id="IPR027413">
    <property type="entry name" value="GROEL-like_equatorial_sf"/>
</dbReference>
<evidence type="ECO:0000256" key="1">
    <source>
        <dbReference type="ARBA" id="ARBA00006607"/>
    </source>
</evidence>
<dbReference type="GO" id="GO:0140662">
    <property type="term" value="F:ATP-dependent protein folding chaperone"/>
    <property type="evidence" value="ECO:0007669"/>
    <property type="project" value="InterPro"/>
</dbReference>
<reference evidence="3 4" key="1">
    <citation type="submission" date="2020-07" db="EMBL/GenBank/DDBJ databases">
        <title>The yeast mating-type switching endonuclease HO is a domesticated member of an unorthodox homing genetic element family.</title>
        <authorList>
            <person name="Coughlan A.Y."/>
            <person name="Lombardi L."/>
            <person name="Braun-Galleani S."/>
            <person name="Martos A.R."/>
            <person name="Galeote V."/>
            <person name="Bigey F."/>
            <person name="Dequin S."/>
            <person name="Byrne K.P."/>
            <person name="Wolfe K.H."/>
        </authorList>
    </citation>
    <scope>NUCLEOTIDE SEQUENCE [LARGE SCALE GENOMIC DNA]</scope>
    <source>
        <strain evidence="3 4">NRRL Y-6702</strain>
    </source>
</reference>
<dbReference type="InterPro" id="IPR027409">
    <property type="entry name" value="GroEL-like_apical_dom_sf"/>
</dbReference>
<dbReference type="KEGG" id="zmk:HG535_0C01910"/>
<evidence type="ECO:0000313" key="4">
    <source>
        <dbReference type="Proteomes" id="UP000509704"/>
    </source>
</evidence>
<dbReference type="Gene3D" id="3.50.7.10">
    <property type="entry name" value="GroEL"/>
    <property type="match status" value="1"/>
</dbReference>
<proteinExistence type="inferred from homology"/>
<dbReference type="InterPro" id="IPR027410">
    <property type="entry name" value="TCP-1-like_intermed_sf"/>
</dbReference>
<dbReference type="Gene3D" id="1.10.560.10">
    <property type="entry name" value="GroEL-like equatorial domain"/>
    <property type="match status" value="1"/>
</dbReference>
<comment type="similarity">
    <text evidence="1">Belongs to the chaperonin (HSP60) family.</text>
</comment>